<feature type="region of interest" description="Disordered" evidence="1">
    <location>
        <begin position="324"/>
        <end position="343"/>
    </location>
</feature>
<feature type="region of interest" description="Disordered" evidence="1">
    <location>
        <begin position="187"/>
        <end position="316"/>
    </location>
</feature>
<dbReference type="Proteomes" id="UP001221757">
    <property type="component" value="Unassembled WGS sequence"/>
</dbReference>
<feature type="region of interest" description="Disordered" evidence="1">
    <location>
        <begin position="1"/>
        <end position="54"/>
    </location>
</feature>
<name>A0AAD7H3X8_MYCRO</name>
<feature type="compositionally biased region" description="Low complexity" evidence="1">
    <location>
        <begin position="227"/>
        <end position="241"/>
    </location>
</feature>
<organism evidence="2 3">
    <name type="scientific">Mycena rosella</name>
    <name type="common">Pink bonnet</name>
    <name type="synonym">Agaricus rosellus</name>
    <dbReference type="NCBI Taxonomy" id="1033263"/>
    <lineage>
        <taxon>Eukaryota</taxon>
        <taxon>Fungi</taxon>
        <taxon>Dikarya</taxon>
        <taxon>Basidiomycota</taxon>
        <taxon>Agaricomycotina</taxon>
        <taxon>Agaricomycetes</taxon>
        <taxon>Agaricomycetidae</taxon>
        <taxon>Agaricales</taxon>
        <taxon>Marasmiineae</taxon>
        <taxon>Mycenaceae</taxon>
        <taxon>Mycena</taxon>
    </lineage>
</organism>
<feature type="compositionally biased region" description="Polar residues" evidence="1">
    <location>
        <begin position="325"/>
        <end position="336"/>
    </location>
</feature>
<feature type="compositionally biased region" description="Basic and acidic residues" evidence="1">
    <location>
        <begin position="187"/>
        <end position="202"/>
    </location>
</feature>
<evidence type="ECO:0000313" key="3">
    <source>
        <dbReference type="Proteomes" id="UP001221757"/>
    </source>
</evidence>
<protein>
    <submittedName>
        <fullName evidence="2">Uncharacterized protein</fullName>
    </submittedName>
</protein>
<reference evidence="2" key="1">
    <citation type="submission" date="2023-03" db="EMBL/GenBank/DDBJ databases">
        <title>Massive genome expansion in bonnet fungi (Mycena s.s.) driven by repeated elements and novel gene families across ecological guilds.</title>
        <authorList>
            <consortium name="Lawrence Berkeley National Laboratory"/>
            <person name="Harder C.B."/>
            <person name="Miyauchi S."/>
            <person name="Viragh M."/>
            <person name="Kuo A."/>
            <person name="Thoen E."/>
            <person name="Andreopoulos B."/>
            <person name="Lu D."/>
            <person name="Skrede I."/>
            <person name="Drula E."/>
            <person name="Henrissat B."/>
            <person name="Morin E."/>
            <person name="Kohler A."/>
            <person name="Barry K."/>
            <person name="LaButti K."/>
            <person name="Morin E."/>
            <person name="Salamov A."/>
            <person name="Lipzen A."/>
            <person name="Mereny Z."/>
            <person name="Hegedus B."/>
            <person name="Baldrian P."/>
            <person name="Stursova M."/>
            <person name="Weitz H."/>
            <person name="Taylor A."/>
            <person name="Grigoriev I.V."/>
            <person name="Nagy L.G."/>
            <person name="Martin F."/>
            <person name="Kauserud H."/>
        </authorList>
    </citation>
    <scope>NUCLEOTIDE SEQUENCE</scope>
    <source>
        <strain evidence="2">CBHHK067</strain>
    </source>
</reference>
<keyword evidence="3" id="KW-1185">Reference proteome</keyword>
<proteinExistence type="predicted"/>
<comment type="caution">
    <text evidence="2">The sequence shown here is derived from an EMBL/GenBank/DDBJ whole genome shotgun (WGS) entry which is preliminary data.</text>
</comment>
<dbReference type="EMBL" id="JARKIE010000001">
    <property type="protein sequence ID" value="KAJ7710843.1"/>
    <property type="molecule type" value="Genomic_DNA"/>
</dbReference>
<sequence length="343" mass="37538">MSFSPGQDTEENREPAGYSSAAHVLPSWAPDRSDQCNPNRERGHRGGTQLTPAWRLGPHDAGVSCYAREPARIGTTHRSERGLRSTDRNEAEALAAAAGNQRTRRTLLLCALGAHAAPLCAGHDVVDQAGRYVYPTSDTPTCELATWGSWFVHPQHIGEYRVPGDKVLVSKERKELIDRQWERNLVRQEESRRKREFERQARSTEPYPKHKSKNEMRAAILARSQETAGGVPAANAGARATARTRNRPPNRAAPPQAQVEQALPVTTAPAAPVQPPVPVQSTSDNIPPISTIDPAELTSTSHNDPPVPDNLDNMSHEEFLHFLDTASNQGSVTQGEDTVMGDN</sequence>
<feature type="compositionally biased region" description="Low complexity" evidence="1">
    <location>
        <begin position="249"/>
        <end position="271"/>
    </location>
</feature>
<accession>A0AAD7H3X8</accession>
<gene>
    <name evidence="2" type="ORF">B0H17DRAFT_1190524</name>
</gene>
<dbReference type="AlphaFoldDB" id="A0AAD7H3X8"/>
<evidence type="ECO:0000313" key="2">
    <source>
        <dbReference type="EMBL" id="KAJ7710843.1"/>
    </source>
</evidence>
<evidence type="ECO:0000256" key="1">
    <source>
        <dbReference type="SAM" id="MobiDB-lite"/>
    </source>
</evidence>